<protein>
    <submittedName>
        <fullName evidence="1">Uncharacterized protein</fullName>
    </submittedName>
</protein>
<sequence length="66" mass="7320">TICSSRTRPYFAMVTSDLDPTISNAIILFANTKSNPDATQLSSLWEREALASDHNEYPKLLFANAT</sequence>
<reference evidence="1 2" key="1">
    <citation type="journal article" date="2021" name="BMC Genomics">
        <title>Datura genome reveals duplications of psychoactive alkaloid biosynthetic genes and high mutation rate following tissue culture.</title>
        <authorList>
            <person name="Rajewski A."/>
            <person name="Carter-House D."/>
            <person name="Stajich J."/>
            <person name="Litt A."/>
        </authorList>
    </citation>
    <scope>NUCLEOTIDE SEQUENCE [LARGE SCALE GENOMIC DNA]</scope>
    <source>
        <strain evidence="1">AR-01</strain>
    </source>
</reference>
<comment type="caution">
    <text evidence="1">The sequence shown here is derived from an EMBL/GenBank/DDBJ whole genome shotgun (WGS) entry which is preliminary data.</text>
</comment>
<dbReference type="Proteomes" id="UP000823775">
    <property type="component" value="Unassembled WGS sequence"/>
</dbReference>
<gene>
    <name evidence="1" type="ORF">HAX54_049598</name>
</gene>
<evidence type="ECO:0000313" key="1">
    <source>
        <dbReference type="EMBL" id="MCE3051358.1"/>
    </source>
</evidence>
<dbReference type="EMBL" id="JACEIK010008442">
    <property type="protein sequence ID" value="MCE3051358.1"/>
    <property type="molecule type" value="Genomic_DNA"/>
</dbReference>
<organism evidence="1 2">
    <name type="scientific">Datura stramonium</name>
    <name type="common">Jimsonweed</name>
    <name type="synonym">Common thornapple</name>
    <dbReference type="NCBI Taxonomy" id="4076"/>
    <lineage>
        <taxon>Eukaryota</taxon>
        <taxon>Viridiplantae</taxon>
        <taxon>Streptophyta</taxon>
        <taxon>Embryophyta</taxon>
        <taxon>Tracheophyta</taxon>
        <taxon>Spermatophyta</taxon>
        <taxon>Magnoliopsida</taxon>
        <taxon>eudicotyledons</taxon>
        <taxon>Gunneridae</taxon>
        <taxon>Pentapetalae</taxon>
        <taxon>asterids</taxon>
        <taxon>lamiids</taxon>
        <taxon>Solanales</taxon>
        <taxon>Solanaceae</taxon>
        <taxon>Solanoideae</taxon>
        <taxon>Datureae</taxon>
        <taxon>Datura</taxon>
    </lineage>
</organism>
<evidence type="ECO:0000313" key="2">
    <source>
        <dbReference type="Proteomes" id="UP000823775"/>
    </source>
</evidence>
<accession>A0ABS8WKJ5</accession>
<feature type="non-terminal residue" evidence="1">
    <location>
        <position position="1"/>
    </location>
</feature>
<keyword evidence="2" id="KW-1185">Reference proteome</keyword>
<proteinExistence type="predicted"/>
<name>A0ABS8WKJ5_DATST</name>